<accession>A0A8K0WPL8</accession>
<feature type="region of interest" description="Disordered" evidence="1">
    <location>
        <begin position="230"/>
        <end position="265"/>
    </location>
</feature>
<comment type="caution">
    <text evidence="3">The sequence shown here is derived from an EMBL/GenBank/DDBJ whole genome shotgun (WGS) entry which is preliminary data.</text>
</comment>
<reference evidence="3" key="1">
    <citation type="journal article" date="2021" name="Nat. Commun.">
        <title>Genetic determinants of endophytism in the Arabidopsis root mycobiome.</title>
        <authorList>
            <person name="Mesny F."/>
            <person name="Miyauchi S."/>
            <person name="Thiergart T."/>
            <person name="Pickel B."/>
            <person name="Atanasova L."/>
            <person name="Karlsson M."/>
            <person name="Huettel B."/>
            <person name="Barry K.W."/>
            <person name="Haridas S."/>
            <person name="Chen C."/>
            <person name="Bauer D."/>
            <person name="Andreopoulos W."/>
            <person name="Pangilinan J."/>
            <person name="LaButti K."/>
            <person name="Riley R."/>
            <person name="Lipzen A."/>
            <person name="Clum A."/>
            <person name="Drula E."/>
            <person name="Henrissat B."/>
            <person name="Kohler A."/>
            <person name="Grigoriev I.V."/>
            <person name="Martin F.M."/>
            <person name="Hacquard S."/>
        </authorList>
    </citation>
    <scope>NUCLEOTIDE SEQUENCE</scope>
    <source>
        <strain evidence="3">MPI-CAGE-CH-0235</strain>
    </source>
</reference>
<dbReference type="Proteomes" id="UP000813444">
    <property type="component" value="Unassembled WGS sequence"/>
</dbReference>
<dbReference type="GO" id="GO:0000932">
    <property type="term" value="C:P-body"/>
    <property type="evidence" value="ECO:0007669"/>
    <property type="project" value="TreeGrafter"/>
</dbReference>
<dbReference type="PROSITE" id="PS51221">
    <property type="entry name" value="TTL"/>
    <property type="match status" value="1"/>
</dbReference>
<feature type="domain" description="Survival protein SurE-like phosphatase/nucleotidase" evidence="2">
    <location>
        <begin position="3"/>
        <end position="222"/>
    </location>
</feature>
<dbReference type="PANTHER" id="PTHR47551">
    <property type="entry name" value="TUBULIN--TYROSINE LIGASE PBY1-RELATED"/>
    <property type="match status" value="1"/>
</dbReference>
<dbReference type="OrthoDB" id="202825at2759"/>
<dbReference type="InterPro" id="IPR002828">
    <property type="entry name" value="SurE-like_Pase/nucleotidase"/>
</dbReference>
<dbReference type="GO" id="GO:0016787">
    <property type="term" value="F:hydrolase activity"/>
    <property type="evidence" value="ECO:0007669"/>
    <property type="project" value="InterPro"/>
</dbReference>
<dbReference type="NCBIfam" id="TIGR00087">
    <property type="entry name" value="surE"/>
    <property type="match status" value="1"/>
</dbReference>
<evidence type="ECO:0000313" key="3">
    <source>
        <dbReference type="EMBL" id="KAH7312332.1"/>
    </source>
</evidence>
<dbReference type="Pfam" id="PF01975">
    <property type="entry name" value="SurE"/>
    <property type="match status" value="1"/>
</dbReference>
<feature type="compositionally biased region" description="Acidic residues" evidence="1">
    <location>
        <begin position="230"/>
        <end position="239"/>
    </location>
</feature>
<dbReference type="GO" id="GO:0016874">
    <property type="term" value="F:ligase activity"/>
    <property type="evidence" value="ECO:0007669"/>
    <property type="project" value="UniProtKB-KW"/>
</dbReference>
<feature type="compositionally biased region" description="Acidic residues" evidence="1">
    <location>
        <begin position="536"/>
        <end position="546"/>
    </location>
</feature>
<dbReference type="Gene3D" id="3.30.470.20">
    <property type="entry name" value="ATP-grasp fold, B domain"/>
    <property type="match status" value="1"/>
</dbReference>
<feature type="region of interest" description="Disordered" evidence="1">
    <location>
        <begin position="536"/>
        <end position="556"/>
    </location>
</feature>
<protein>
    <submittedName>
        <fullName evidence="3">Tubulin-tyrosine ligase</fullName>
    </submittedName>
</protein>
<dbReference type="Gene3D" id="3.40.1210.10">
    <property type="entry name" value="Survival protein SurE-like phosphatase/nucleotidase"/>
    <property type="match status" value="1"/>
</dbReference>
<dbReference type="InterPro" id="IPR004344">
    <property type="entry name" value="TTL/TTLL_fam"/>
</dbReference>
<keyword evidence="3" id="KW-0436">Ligase</keyword>
<name>A0A8K0WPL8_9HYPO</name>
<dbReference type="EMBL" id="JAGPNK010000010">
    <property type="protein sequence ID" value="KAH7312332.1"/>
    <property type="molecule type" value="Genomic_DNA"/>
</dbReference>
<evidence type="ECO:0000256" key="1">
    <source>
        <dbReference type="SAM" id="MobiDB-lite"/>
    </source>
</evidence>
<organism evidence="3 4">
    <name type="scientific">Stachybotrys elegans</name>
    <dbReference type="NCBI Taxonomy" id="80388"/>
    <lineage>
        <taxon>Eukaryota</taxon>
        <taxon>Fungi</taxon>
        <taxon>Dikarya</taxon>
        <taxon>Ascomycota</taxon>
        <taxon>Pezizomycotina</taxon>
        <taxon>Sordariomycetes</taxon>
        <taxon>Hypocreomycetidae</taxon>
        <taxon>Hypocreales</taxon>
        <taxon>Stachybotryaceae</taxon>
        <taxon>Stachybotrys</taxon>
    </lineage>
</organism>
<dbReference type="SUPFAM" id="SSF56059">
    <property type="entry name" value="Glutathione synthetase ATP-binding domain-like"/>
    <property type="match status" value="1"/>
</dbReference>
<sequence>MHILITNDDGPPSPQTSPYVHSLIRQLQQAGHVVSVCLPHTQRSWIGKAHMIGKTLKPLYYRPAAQAHGEESLGTTHERPSPTGDVEEWILIDGTPASCVQIGLHHFFQDRGPVDLVISGPNYGRNTTAVFALSSGTLGGALEAAVCRKKSIAVSFAFFSRNHDPVIIEAACRRSIKVIEALYKQWPSDGSVDLYSVNVPLVEEVESQKTLWTEILQNYWQEGSCFQEIDSQEGSEVQEEQAIREGPGGETDGQPLPPDGRKGHVHKHFKWAPRFHDVYKSVDDAPPGNDGWAVREKMTSVTPMKANFAVVSKPAGQKELELELHDQERGDAAQQQVLAVGKGKDPIEAIIAYEDPYVQPLITSALDAVLPKGSFRLHTELPEASTVSAMVEGGKKVLQIIQYESIDFEFAMVQSKSFLINSYISRKALIRKHYLSSTVDHWVAKHPTSVLKSHCKRTEAFELDYAEFLDDALVEAFDLRESLDRNAELQNLPNNEAAEKEWWILKPGMADRGQGIRLFTTMDELQAIFDGWEEELPDSDDEAEGGDDTKKSGDESGDYITTAHLRHFVAQPYIHPPLLIEGDGRKFHIRTYVLCTGGMKVYVYRHMLALFAAKPYKAPWEAPDDIESFLTNTCLQESPNQNTVRRFWDLGLDQAMLSDIFEQICSVTGEVFEAAARLTPIFFQTLPNAFEVFGLDFLVDAKGQAWLLEVNAFPDFKQTGGDLQEIVAGFWRGAVQHGVAPFFGIDIARTEDKDMRLVREVGLSNRS</sequence>
<dbReference type="Pfam" id="PF03133">
    <property type="entry name" value="TTL"/>
    <property type="match status" value="1"/>
</dbReference>
<dbReference type="InterPro" id="IPR036523">
    <property type="entry name" value="SurE-like_sf"/>
</dbReference>
<dbReference type="AlphaFoldDB" id="A0A8K0WPL8"/>
<dbReference type="InterPro" id="IPR027746">
    <property type="entry name" value="TTL"/>
</dbReference>
<evidence type="ECO:0000313" key="4">
    <source>
        <dbReference type="Proteomes" id="UP000813444"/>
    </source>
</evidence>
<evidence type="ECO:0000259" key="2">
    <source>
        <dbReference type="Pfam" id="PF01975"/>
    </source>
</evidence>
<keyword evidence="4" id="KW-1185">Reference proteome</keyword>
<proteinExistence type="predicted"/>
<dbReference type="SUPFAM" id="SSF64167">
    <property type="entry name" value="SurE-like"/>
    <property type="match status" value="1"/>
</dbReference>
<gene>
    <name evidence="3" type="ORF">B0I35DRAFT_436723</name>
</gene>
<dbReference type="PANTHER" id="PTHR47551:SF1">
    <property type="entry name" value="TUBULIN--TYROSINE LIGASE PBY1-RELATED"/>
    <property type="match status" value="1"/>
</dbReference>